<feature type="region of interest" description="Disordered" evidence="6">
    <location>
        <begin position="194"/>
        <end position="276"/>
    </location>
</feature>
<dbReference type="Gene3D" id="4.10.280.10">
    <property type="entry name" value="Helix-loop-helix DNA-binding domain"/>
    <property type="match status" value="1"/>
</dbReference>
<dbReference type="Pfam" id="PF00010">
    <property type="entry name" value="HLH"/>
    <property type="match status" value="1"/>
</dbReference>
<keyword evidence="9" id="KW-1185">Reference proteome</keyword>
<keyword evidence="2" id="KW-0805">Transcription regulation</keyword>
<evidence type="ECO:0000313" key="8">
    <source>
        <dbReference type="EMBL" id="KAB1204034.1"/>
    </source>
</evidence>
<dbReference type="GO" id="GO:0005634">
    <property type="term" value="C:nucleus"/>
    <property type="evidence" value="ECO:0007669"/>
    <property type="project" value="UniProtKB-SubCell"/>
</dbReference>
<evidence type="ECO:0000256" key="2">
    <source>
        <dbReference type="ARBA" id="ARBA00023015"/>
    </source>
</evidence>
<comment type="caution">
    <text evidence="8">The sequence shown here is derived from an EMBL/GenBank/DDBJ whole genome shotgun (WGS) entry which is preliminary data.</text>
</comment>
<dbReference type="PROSITE" id="PS50888">
    <property type="entry name" value="BHLH"/>
    <property type="match status" value="1"/>
</dbReference>
<feature type="region of interest" description="Disordered" evidence="6">
    <location>
        <begin position="281"/>
        <end position="300"/>
    </location>
</feature>
<dbReference type="PANTHER" id="PTHR16223">
    <property type="entry name" value="TRANSCRIPTION FACTOR BHLH83-RELATED"/>
    <property type="match status" value="1"/>
</dbReference>
<comment type="subcellular location">
    <subcellularLocation>
        <location evidence="1">Nucleus</location>
    </subcellularLocation>
</comment>
<dbReference type="CDD" id="cd11454">
    <property type="entry name" value="bHLH_AtIND_like"/>
    <property type="match status" value="1"/>
</dbReference>
<sequence length="375" mass="41332">MEPIGAFPDGEWESFSKMFSADDQPDFIPQFLGQCSFLLEHDDGLISRGPSSTFGPTSDQANLGMTGVKESLLYSLDNLNSNLQHISQESSNSSSSIFIATPGHDNYYFGDANHIPVANDMCMSMNICLMDEKNTGSFFPAFPEVVMGDTVYTNEDAIRNGSVKLDDGQPAAIAISGKELLLKRKLEMPESHIKAEDKLNAQSSESAKKKPRVSRDVRKIKKNVQSKKNQKVPNSNREEESNVGPDGQSSSSFSSDDDNASEETNGGASNSEPKSTALNLSGKMRASRGSATDPQSLYARKRRERINERLRILQNLVPNGTKVDISTMLEEAVHYVKFLQLQIKLLSSDDMWMYAPIAYNGMDIGLINRKISPPL</sequence>
<gene>
    <name evidence="8" type="ORF">CJ030_MR8G002839</name>
</gene>
<dbReference type="SUPFAM" id="SSF47459">
    <property type="entry name" value="HLH, helix-loop-helix DNA-binding domain"/>
    <property type="match status" value="1"/>
</dbReference>
<dbReference type="InterPro" id="IPR011598">
    <property type="entry name" value="bHLH_dom"/>
</dbReference>
<keyword evidence="5" id="KW-0539">Nucleus</keyword>
<evidence type="ECO:0000256" key="5">
    <source>
        <dbReference type="ARBA" id="ARBA00023242"/>
    </source>
</evidence>
<feature type="compositionally biased region" description="Polar residues" evidence="6">
    <location>
        <begin position="262"/>
        <end position="276"/>
    </location>
</feature>
<dbReference type="EMBL" id="RXIC02000026">
    <property type="protein sequence ID" value="KAB1204034.1"/>
    <property type="molecule type" value="Genomic_DNA"/>
</dbReference>
<reference evidence="8 9" key="1">
    <citation type="journal article" date="2019" name="Plant Biotechnol. J.">
        <title>The red bayberry genome and genetic basis of sex determination.</title>
        <authorList>
            <person name="Jia H.M."/>
            <person name="Jia H.J."/>
            <person name="Cai Q.L."/>
            <person name="Wang Y."/>
            <person name="Zhao H.B."/>
            <person name="Yang W.F."/>
            <person name="Wang G.Y."/>
            <person name="Li Y.H."/>
            <person name="Zhan D.L."/>
            <person name="Shen Y.T."/>
            <person name="Niu Q.F."/>
            <person name="Chang L."/>
            <person name="Qiu J."/>
            <person name="Zhao L."/>
            <person name="Xie H.B."/>
            <person name="Fu W.Y."/>
            <person name="Jin J."/>
            <person name="Li X.W."/>
            <person name="Jiao Y."/>
            <person name="Zhou C.C."/>
            <person name="Tu T."/>
            <person name="Chai C.Y."/>
            <person name="Gao J.L."/>
            <person name="Fan L.J."/>
            <person name="van de Weg E."/>
            <person name="Wang J.Y."/>
            <person name="Gao Z.S."/>
        </authorList>
    </citation>
    <scope>NUCLEOTIDE SEQUENCE [LARGE SCALE GENOMIC DNA]</scope>
    <source>
        <tissue evidence="8">Leaves</tissue>
    </source>
</reference>
<dbReference type="SMART" id="SM00353">
    <property type="entry name" value="HLH"/>
    <property type="match status" value="1"/>
</dbReference>
<proteinExistence type="predicted"/>
<feature type="compositionally biased region" description="Basic residues" evidence="6">
    <location>
        <begin position="218"/>
        <end position="230"/>
    </location>
</feature>
<dbReference type="GO" id="GO:0046983">
    <property type="term" value="F:protein dimerization activity"/>
    <property type="evidence" value="ECO:0007669"/>
    <property type="project" value="InterPro"/>
</dbReference>
<dbReference type="FunFam" id="4.10.280.10:FF:000022">
    <property type="entry name" value="Basic helix-loop-helix transcription factor"/>
    <property type="match status" value="1"/>
</dbReference>
<dbReference type="Proteomes" id="UP000516437">
    <property type="component" value="Chromosome 8"/>
</dbReference>
<evidence type="ECO:0000256" key="6">
    <source>
        <dbReference type="SAM" id="MobiDB-lite"/>
    </source>
</evidence>
<dbReference type="AlphaFoldDB" id="A0A6A1UU83"/>
<dbReference type="PANTHER" id="PTHR16223:SF338">
    <property type="entry name" value="TRANSCRIPTION FACTOR RSL2"/>
    <property type="match status" value="1"/>
</dbReference>
<evidence type="ECO:0000259" key="7">
    <source>
        <dbReference type="PROSITE" id="PS50888"/>
    </source>
</evidence>
<protein>
    <submittedName>
        <fullName evidence="8">Transcription factor bHLH85</fullName>
    </submittedName>
</protein>
<evidence type="ECO:0000256" key="4">
    <source>
        <dbReference type="ARBA" id="ARBA00023163"/>
    </source>
</evidence>
<keyword evidence="4" id="KW-0804">Transcription</keyword>
<dbReference type="GO" id="GO:0000978">
    <property type="term" value="F:RNA polymerase II cis-regulatory region sequence-specific DNA binding"/>
    <property type="evidence" value="ECO:0007669"/>
    <property type="project" value="TreeGrafter"/>
</dbReference>
<evidence type="ECO:0000313" key="9">
    <source>
        <dbReference type="Proteomes" id="UP000516437"/>
    </source>
</evidence>
<dbReference type="GO" id="GO:0000981">
    <property type="term" value="F:DNA-binding transcription factor activity, RNA polymerase II-specific"/>
    <property type="evidence" value="ECO:0007669"/>
    <property type="project" value="TreeGrafter"/>
</dbReference>
<dbReference type="InterPro" id="IPR036638">
    <property type="entry name" value="HLH_DNA-bd_sf"/>
</dbReference>
<evidence type="ECO:0000256" key="1">
    <source>
        <dbReference type="ARBA" id="ARBA00004123"/>
    </source>
</evidence>
<name>A0A6A1UU83_9ROSI</name>
<organism evidence="8 9">
    <name type="scientific">Morella rubra</name>
    <name type="common">Chinese bayberry</name>
    <dbReference type="NCBI Taxonomy" id="262757"/>
    <lineage>
        <taxon>Eukaryota</taxon>
        <taxon>Viridiplantae</taxon>
        <taxon>Streptophyta</taxon>
        <taxon>Embryophyta</taxon>
        <taxon>Tracheophyta</taxon>
        <taxon>Spermatophyta</taxon>
        <taxon>Magnoliopsida</taxon>
        <taxon>eudicotyledons</taxon>
        <taxon>Gunneridae</taxon>
        <taxon>Pentapetalae</taxon>
        <taxon>rosids</taxon>
        <taxon>fabids</taxon>
        <taxon>Fagales</taxon>
        <taxon>Myricaceae</taxon>
        <taxon>Morella</taxon>
    </lineage>
</organism>
<feature type="domain" description="BHLH" evidence="7">
    <location>
        <begin position="290"/>
        <end position="339"/>
    </location>
</feature>
<dbReference type="GO" id="GO:0048766">
    <property type="term" value="P:root hair initiation"/>
    <property type="evidence" value="ECO:0007669"/>
    <property type="project" value="UniProtKB-ARBA"/>
</dbReference>
<dbReference type="OrthoDB" id="651283at2759"/>
<keyword evidence="3" id="KW-0238">DNA-binding</keyword>
<dbReference type="InterPro" id="IPR045843">
    <property type="entry name" value="IND-like"/>
</dbReference>
<accession>A0A6A1UU83</accession>
<evidence type="ECO:0000256" key="3">
    <source>
        <dbReference type="ARBA" id="ARBA00023125"/>
    </source>
</evidence>